<dbReference type="SMART" id="SM00220">
    <property type="entry name" value="S_TKc"/>
    <property type="match status" value="1"/>
</dbReference>
<proteinExistence type="inferred from homology"/>
<dbReference type="PROSITE" id="PS00108">
    <property type="entry name" value="PROTEIN_KINASE_ST"/>
    <property type="match status" value="1"/>
</dbReference>
<feature type="compositionally biased region" description="Polar residues" evidence="9">
    <location>
        <begin position="214"/>
        <end position="230"/>
    </location>
</feature>
<comment type="caution">
    <text evidence="11">The sequence shown here is derived from an EMBL/GenBank/DDBJ whole genome shotgun (WGS) entry which is preliminary data.</text>
</comment>
<evidence type="ECO:0000259" key="10">
    <source>
        <dbReference type="PROSITE" id="PS50011"/>
    </source>
</evidence>
<keyword evidence="11" id="KW-0132">Cell division</keyword>
<dbReference type="PANTHER" id="PTHR44167">
    <property type="entry name" value="OVARIAN-SPECIFIC SERINE/THREONINE-PROTEIN KINASE LOK-RELATED"/>
    <property type="match status" value="1"/>
</dbReference>
<reference evidence="11 12" key="1">
    <citation type="journal article" date="2018" name="Gigascience">
        <title>Genomes of trombidid mites reveal novel predicted allergens and laterally-transferred genes associated with secondary metabolism.</title>
        <authorList>
            <person name="Dong X."/>
            <person name="Chaisiri K."/>
            <person name="Xia D."/>
            <person name="Armstrong S.D."/>
            <person name="Fang Y."/>
            <person name="Donnelly M.J."/>
            <person name="Kadowaki T."/>
            <person name="McGarry J.W."/>
            <person name="Darby A.C."/>
            <person name="Makepeace B.L."/>
        </authorList>
    </citation>
    <scope>NUCLEOTIDE SEQUENCE [LARGE SCALE GENOMIC DNA]</scope>
    <source>
        <strain evidence="11">UoL-UT</strain>
    </source>
</reference>
<evidence type="ECO:0000256" key="7">
    <source>
        <dbReference type="PROSITE-ProRule" id="PRU10141"/>
    </source>
</evidence>
<dbReference type="Gene3D" id="3.30.200.20">
    <property type="entry name" value="Phosphorylase Kinase, domain 1"/>
    <property type="match status" value="1"/>
</dbReference>
<dbReference type="SUPFAM" id="SSF56112">
    <property type="entry name" value="Protein kinase-like (PK-like)"/>
    <property type="match status" value="1"/>
</dbReference>
<evidence type="ECO:0000256" key="6">
    <source>
        <dbReference type="ARBA" id="ARBA00022840"/>
    </source>
</evidence>
<dbReference type="CDD" id="cd14019">
    <property type="entry name" value="STKc_Cdc7"/>
    <property type="match status" value="1"/>
</dbReference>
<dbReference type="GO" id="GO:0004674">
    <property type="term" value="F:protein serine/threonine kinase activity"/>
    <property type="evidence" value="ECO:0007669"/>
    <property type="project" value="UniProtKB-KW"/>
</dbReference>
<evidence type="ECO:0000313" key="11">
    <source>
        <dbReference type="EMBL" id="RWS30645.1"/>
    </source>
</evidence>
<evidence type="ECO:0000256" key="9">
    <source>
        <dbReference type="SAM" id="MobiDB-lite"/>
    </source>
</evidence>
<dbReference type="OrthoDB" id="10020333at2759"/>
<feature type="compositionally biased region" description="Polar residues" evidence="9">
    <location>
        <begin position="279"/>
        <end position="292"/>
    </location>
</feature>
<dbReference type="EC" id="2.7.11.1" evidence="1"/>
<organism evidence="11 12">
    <name type="scientific">Leptotrombidium deliense</name>
    <dbReference type="NCBI Taxonomy" id="299467"/>
    <lineage>
        <taxon>Eukaryota</taxon>
        <taxon>Metazoa</taxon>
        <taxon>Ecdysozoa</taxon>
        <taxon>Arthropoda</taxon>
        <taxon>Chelicerata</taxon>
        <taxon>Arachnida</taxon>
        <taxon>Acari</taxon>
        <taxon>Acariformes</taxon>
        <taxon>Trombidiformes</taxon>
        <taxon>Prostigmata</taxon>
        <taxon>Anystina</taxon>
        <taxon>Parasitengona</taxon>
        <taxon>Trombiculoidea</taxon>
        <taxon>Trombiculidae</taxon>
        <taxon>Leptotrombidium</taxon>
    </lineage>
</organism>
<dbReference type="Proteomes" id="UP000288716">
    <property type="component" value="Unassembled WGS sequence"/>
</dbReference>
<keyword evidence="5 11" id="KW-0418">Kinase</keyword>
<dbReference type="PANTHER" id="PTHR44167:SF23">
    <property type="entry name" value="CDC7 KINASE, ISOFORM A-RELATED"/>
    <property type="match status" value="1"/>
</dbReference>
<dbReference type="InterPro" id="IPR000719">
    <property type="entry name" value="Prot_kinase_dom"/>
</dbReference>
<feature type="domain" description="Protein kinase" evidence="10">
    <location>
        <begin position="2"/>
        <end position="464"/>
    </location>
</feature>
<feature type="region of interest" description="Disordered" evidence="9">
    <location>
        <begin position="202"/>
        <end position="232"/>
    </location>
</feature>
<dbReference type="Gene3D" id="1.10.510.10">
    <property type="entry name" value="Transferase(Phosphotransferase) domain 1"/>
    <property type="match status" value="2"/>
</dbReference>
<sequence length="468" mass="53159">MFIIKNKIGEGTFSKVFLAKSTKDPSKEYALKFIIPTLKPSRIVSELRFLRDLGGDANIPSIFTCLYGNGYSVLVMPYFRHDLFVDYVKDLSASEIQDYMRNLLIALQKIHSHGVIHRDIKPTNFLYNRCERKFLLVDFGLSQNESDLQREGKQIMAKAMTVSDKKVLLDSTKATTNTLIADQISKQLLIRKRALNEVDKQVKQKRLKSDEQQFQKPSVFHTPSTPNGKLNKQKEYSFKTPTKTSQNENLMTPVKENGTQIIPETPPRSVVKTLNVESSANVKMNDNSINRTPKSRPKNYQKSTKPSEQCYCHGKPQYCKRCCERGELQAPRAGTPGFRAPEVLLKYLHQTTAIDMWSVGVIYASLLSTRYPFFRNLDDLTSLAEIVSIFGAEKVLNTANQLGKCLLLSARNKPPCCLKTLCEKLRGNENFKIDDSAYDLLGKLLDPNPSTRITAKEALQHRFFSVEL</sequence>
<dbReference type="AlphaFoldDB" id="A0A443ST03"/>
<keyword evidence="3" id="KW-0808">Transferase</keyword>
<protein>
    <recommendedName>
        <fullName evidence="1">non-specific serine/threonine protein kinase</fullName>
        <ecNumber evidence="1">2.7.11.1</ecNumber>
    </recommendedName>
</protein>
<keyword evidence="4 7" id="KW-0547">Nucleotide-binding</keyword>
<comment type="similarity">
    <text evidence="8">Belongs to the protein kinase superfamily.</text>
</comment>
<feature type="compositionally biased region" description="Basic and acidic residues" evidence="9">
    <location>
        <begin position="202"/>
        <end position="213"/>
    </location>
</feature>
<feature type="region of interest" description="Disordered" evidence="9">
    <location>
        <begin position="279"/>
        <end position="306"/>
    </location>
</feature>
<evidence type="ECO:0000256" key="5">
    <source>
        <dbReference type="ARBA" id="ARBA00022777"/>
    </source>
</evidence>
<dbReference type="InterPro" id="IPR011009">
    <property type="entry name" value="Kinase-like_dom_sf"/>
</dbReference>
<evidence type="ECO:0000256" key="1">
    <source>
        <dbReference type="ARBA" id="ARBA00012513"/>
    </source>
</evidence>
<dbReference type="GO" id="GO:0044773">
    <property type="term" value="P:mitotic DNA damage checkpoint signaling"/>
    <property type="evidence" value="ECO:0007669"/>
    <property type="project" value="TreeGrafter"/>
</dbReference>
<dbReference type="Pfam" id="PF00069">
    <property type="entry name" value="Pkinase"/>
    <property type="match status" value="2"/>
</dbReference>
<dbReference type="GO" id="GO:0051301">
    <property type="term" value="P:cell division"/>
    <property type="evidence" value="ECO:0007669"/>
    <property type="project" value="UniProtKB-KW"/>
</dbReference>
<dbReference type="GO" id="GO:0005524">
    <property type="term" value="F:ATP binding"/>
    <property type="evidence" value="ECO:0007669"/>
    <property type="project" value="UniProtKB-UniRule"/>
</dbReference>
<keyword evidence="2 8" id="KW-0723">Serine/threonine-protein kinase</keyword>
<dbReference type="InterPro" id="IPR008271">
    <property type="entry name" value="Ser/Thr_kinase_AS"/>
</dbReference>
<gene>
    <name evidence="11" type="ORF">B4U80_06048</name>
</gene>
<dbReference type="GO" id="GO:0005634">
    <property type="term" value="C:nucleus"/>
    <property type="evidence" value="ECO:0007669"/>
    <property type="project" value="TreeGrafter"/>
</dbReference>
<name>A0A443ST03_9ACAR</name>
<keyword evidence="12" id="KW-1185">Reference proteome</keyword>
<accession>A0A443ST03</accession>
<dbReference type="STRING" id="299467.A0A443ST03"/>
<feature type="binding site" evidence="7">
    <location>
        <position position="32"/>
    </location>
    <ligand>
        <name>ATP</name>
        <dbReference type="ChEBI" id="CHEBI:30616"/>
    </ligand>
</feature>
<keyword evidence="11" id="KW-0131">Cell cycle</keyword>
<dbReference type="EMBL" id="NCKV01000431">
    <property type="protein sequence ID" value="RWS30645.1"/>
    <property type="molecule type" value="Genomic_DNA"/>
</dbReference>
<evidence type="ECO:0000256" key="8">
    <source>
        <dbReference type="RuleBase" id="RU000304"/>
    </source>
</evidence>
<dbReference type="PROSITE" id="PS00107">
    <property type="entry name" value="PROTEIN_KINASE_ATP"/>
    <property type="match status" value="1"/>
</dbReference>
<dbReference type="VEuPathDB" id="VectorBase:LDEU001395"/>
<evidence type="ECO:0000256" key="3">
    <source>
        <dbReference type="ARBA" id="ARBA00022679"/>
    </source>
</evidence>
<evidence type="ECO:0000313" key="12">
    <source>
        <dbReference type="Proteomes" id="UP000288716"/>
    </source>
</evidence>
<evidence type="ECO:0000256" key="4">
    <source>
        <dbReference type="ARBA" id="ARBA00022741"/>
    </source>
</evidence>
<dbReference type="InterPro" id="IPR017441">
    <property type="entry name" value="Protein_kinase_ATP_BS"/>
</dbReference>
<dbReference type="PROSITE" id="PS50011">
    <property type="entry name" value="PROTEIN_KINASE_DOM"/>
    <property type="match status" value="1"/>
</dbReference>
<keyword evidence="6 7" id="KW-0067">ATP-binding</keyword>
<evidence type="ECO:0000256" key="2">
    <source>
        <dbReference type="ARBA" id="ARBA00022527"/>
    </source>
</evidence>